<dbReference type="GO" id="GO:0003993">
    <property type="term" value="F:acid phosphatase activity"/>
    <property type="evidence" value="ECO:0007669"/>
    <property type="project" value="UniProtKB-EC"/>
</dbReference>
<feature type="domain" description="Phosphatidic acid phosphatase type 2/haloperoxidase" evidence="3">
    <location>
        <begin position="120"/>
        <end position="238"/>
    </location>
</feature>
<dbReference type="AlphaFoldDB" id="A0A840L8R8"/>
<keyword evidence="1 4" id="KW-0378">Hydrolase</keyword>
<dbReference type="Proteomes" id="UP000562027">
    <property type="component" value="Unassembled WGS sequence"/>
</dbReference>
<dbReference type="Gene3D" id="1.20.144.10">
    <property type="entry name" value="Phosphatidic acid phosphatase type 2/haloperoxidase"/>
    <property type="match status" value="1"/>
</dbReference>
<dbReference type="CDD" id="cd03397">
    <property type="entry name" value="PAP2_acid_phosphatase"/>
    <property type="match status" value="1"/>
</dbReference>
<keyword evidence="2" id="KW-0732">Signal</keyword>
<comment type="catalytic activity">
    <reaction evidence="1">
        <text>a phosphate monoester + H2O = an alcohol + phosphate</text>
        <dbReference type="Rhea" id="RHEA:15017"/>
        <dbReference type="ChEBI" id="CHEBI:15377"/>
        <dbReference type="ChEBI" id="CHEBI:30879"/>
        <dbReference type="ChEBI" id="CHEBI:43474"/>
        <dbReference type="ChEBI" id="CHEBI:67140"/>
        <dbReference type="EC" id="3.1.3.2"/>
    </reaction>
</comment>
<keyword evidence="5" id="KW-1185">Reference proteome</keyword>
<reference evidence="4 5" key="1">
    <citation type="submission" date="2020-08" db="EMBL/GenBank/DDBJ databases">
        <title>Functional genomics of gut bacteria from endangered species of beetles.</title>
        <authorList>
            <person name="Carlos-Shanley C."/>
        </authorList>
    </citation>
    <scope>NUCLEOTIDE SEQUENCE [LARGE SCALE GENOMIC DNA]</scope>
    <source>
        <strain evidence="4 5">S00239</strain>
    </source>
</reference>
<dbReference type="InterPro" id="IPR000326">
    <property type="entry name" value="PAP2/HPO"/>
</dbReference>
<comment type="caution">
    <text evidence="4">The sequence shown here is derived from an EMBL/GenBank/DDBJ whole genome shotgun (WGS) entry which is preliminary data.</text>
</comment>
<protein>
    <recommendedName>
        <fullName evidence="1">Acid phosphatase</fullName>
        <ecNumber evidence="1">3.1.3.2</ecNumber>
    </recommendedName>
</protein>
<feature type="signal peptide" evidence="2">
    <location>
        <begin position="1"/>
        <end position="24"/>
    </location>
</feature>
<dbReference type="SUPFAM" id="SSF48317">
    <property type="entry name" value="Acid phosphatase/Vanadium-dependent haloperoxidase"/>
    <property type="match status" value="1"/>
</dbReference>
<sequence>MKFPSLLPRHFLLRHFLLAGLALAQPWAGAASPEWESPPISHKDLRPYFQASEQYKLLLPAPPAEGSLADRQDVAAAQLYQAVDSARRQMAEEDARWLYDRFETSFGQGPLQRQRLPILVQLLNRTLKQVGGPTFAAKSHFARKRPYQRLDLPQVCGRNAATAPADPDSQQRTSYPSGHAAYGWAVAGVLARLQAERAEALLGRAQAYAESRVICGMHFPSDVEAGRQIANAVLVQLDSNPEFQQDLQRARAELAALR</sequence>
<organism evidence="4 5">
    <name type="scientific">Roseateles oligotrophus</name>
    <dbReference type="NCBI Taxonomy" id="1769250"/>
    <lineage>
        <taxon>Bacteria</taxon>
        <taxon>Pseudomonadati</taxon>
        <taxon>Pseudomonadota</taxon>
        <taxon>Betaproteobacteria</taxon>
        <taxon>Burkholderiales</taxon>
        <taxon>Sphaerotilaceae</taxon>
        <taxon>Roseateles</taxon>
    </lineage>
</organism>
<dbReference type="SMART" id="SM00014">
    <property type="entry name" value="acidPPc"/>
    <property type="match status" value="1"/>
</dbReference>
<evidence type="ECO:0000259" key="3">
    <source>
        <dbReference type="SMART" id="SM00014"/>
    </source>
</evidence>
<evidence type="ECO:0000256" key="2">
    <source>
        <dbReference type="SAM" id="SignalP"/>
    </source>
</evidence>
<evidence type="ECO:0000313" key="5">
    <source>
        <dbReference type="Proteomes" id="UP000562027"/>
    </source>
</evidence>
<name>A0A840L8R8_9BURK</name>
<dbReference type="EC" id="3.1.3.2" evidence="1"/>
<accession>A0A840L8R8</accession>
<dbReference type="EMBL" id="JACHLP010000007">
    <property type="protein sequence ID" value="MBB4844974.1"/>
    <property type="molecule type" value="Genomic_DNA"/>
</dbReference>
<gene>
    <name evidence="4" type="ORF">HNP55_003520</name>
</gene>
<comment type="similarity">
    <text evidence="1">Belongs to the class A bacterial acid phosphatase family.</text>
</comment>
<dbReference type="Pfam" id="PF01569">
    <property type="entry name" value="PAP2"/>
    <property type="match status" value="1"/>
</dbReference>
<dbReference type="InterPro" id="IPR036938">
    <property type="entry name" value="PAP2/HPO_sf"/>
</dbReference>
<dbReference type="InterPro" id="IPR001011">
    <property type="entry name" value="Acid_Pase_classA_bac"/>
</dbReference>
<evidence type="ECO:0000313" key="4">
    <source>
        <dbReference type="EMBL" id="MBB4844974.1"/>
    </source>
</evidence>
<dbReference type="RefSeq" id="WP_184302255.1">
    <property type="nucleotide sequence ID" value="NZ_JACHLP010000007.1"/>
</dbReference>
<evidence type="ECO:0000256" key="1">
    <source>
        <dbReference type="PIRNR" id="PIRNR000897"/>
    </source>
</evidence>
<feature type="chain" id="PRO_5032523489" description="Acid phosphatase" evidence="2">
    <location>
        <begin position="25"/>
        <end position="258"/>
    </location>
</feature>
<proteinExistence type="inferred from homology"/>
<dbReference type="PIRSF" id="PIRSF000897">
    <property type="entry name" value="Acid_Ptase_ClsA"/>
    <property type="match status" value="1"/>
</dbReference>
<dbReference type="GO" id="GO:0030288">
    <property type="term" value="C:outer membrane-bounded periplasmic space"/>
    <property type="evidence" value="ECO:0007669"/>
    <property type="project" value="InterPro"/>
</dbReference>